<sequence>MDIVTARDTKVVAMGRKSSGILIAFVVIMLMAIAAYIKIWTIDYRISSQESLLLRQQFDLAHREAMDESAEWRQRFDMEVEKSQMCIKELDQIKESRQAASAAGINKKLELLEKENMDLLEQIEILKQELEAEKFNCSMRHI</sequence>
<dbReference type="AlphaFoldDB" id="A0A6P6T2H9"/>
<evidence type="ECO:0000256" key="1">
    <source>
        <dbReference type="SAM" id="Coils"/>
    </source>
</evidence>
<reference evidence="4" key="2">
    <citation type="submission" date="2025-08" db="UniProtKB">
        <authorList>
            <consortium name="RefSeq"/>
        </authorList>
    </citation>
    <scope>IDENTIFICATION</scope>
    <source>
        <tissue evidence="4">Leaves</tissue>
    </source>
</reference>
<evidence type="ECO:0000256" key="2">
    <source>
        <dbReference type="SAM" id="Phobius"/>
    </source>
</evidence>
<reference evidence="3" key="1">
    <citation type="journal article" date="2025" name="Foods">
        <title>Unveiling the Microbial Signatures of Arabica Coffee Cherries: Insights into Ripeness Specific Diversity, Functional Traits, and Implications for Quality and Safety.</title>
        <authorList>
            <consortium name="RefSeq"/>
            <person name="Tenea G.N."/>
            <person name="Cifuentes V."/>
            <person name="Reyes P."/>
            <person name="Cevallos-Vallejos M."/>
        </authorList>
    </citation>
    <scope>NUCLEOTIDE SEQUENCE [LARGE SCALE GENOMIC DNA]</scope>
</reference>
<evidence type="ECO:0000313" key="4">
    <source>
        <dbReference type="RefSeq" id="XP_027072539.1"/>
    </source>
</evidence>
<organism evidence="3 4">
    <name type="scientific">Coffea arabica</name>
    <name type="common">Arabian coffee</name>
    <dbReference type="NCBI Taxonomy" id="13443"/>
    <lineage>
        <taxon>Eukaryota</taxon>
        <taxon>Viridiplantae</taxon>
        <taxon>Streptophyta</taxon>
        <taxon>Embryophyta</taxon>
        <taxon>Tracheophyta</taxon>
        <taxon>Spermatophyta</taxon>
        <taxon>Magnoliopsida</taxon>
        <taxon>eudicotyledons</taxon>
        <taxon>Gunneridae</taxon>
        <taxon>Pentapetalae</taxon>
        <taxon>asterids</taxon>
        <taxon>lamiids</taxon>
        <taxon>Gentianales</taxon>
        <taxon>Rubiaceae</taxon>
        <taxon>Ixoroideae</taxon>
        <taxon>Gardenieae complex</taxon>
        <taxon>Bertiereae - Coffeeae clade</taxon>
        <taxon>Coffeeae</taxon>
        <taxon>Coffea</taxon>
    </lineage>
</organism>
<name>A0A6P6T2H9_COFAR</name>
<gene>
    <name evidence="4" type="primary">LOC113697221</name>
</gene>
<accession>A0A6P6T2H9</accession>
<dbReference type="OrthoDB" id="782563at2759"/>
<keyword evidence="2" id="KW-1133">Transmembrane helix</keyword>
<keyword evidence="2" id="KW-0812">Transmembrane</keyword>
<keyword evidence="1" id="KW-0175">Coiled coil</keyword>
<evidence type="ECO:0000313" key="3">
    <source>
        <dbReference type="Proteomes" id="UP001652660"/>
    </source>
</evidence>
<protein>
    <submittedName>
        <fullName evidence="4">Uncharacterized protein isoform X1</fullName>
    </submittedName>
</protein>
<feature type="coiled-coil region" evidence="1">
    <location>
        <begin position="102"/>
        <end position="136"/>
    </location>
</feature>
<dbReference type="Proteomes" id="UP001652660">
    <property type="component" value="Chromosome 6c"/>
</dbReference>
<proteinExistence type="predicted"/>
<dbReference type="PANTHER" id="PTHR37215:SF1">
    <property type="entry name" value="ACYL-COA-BINDING DOMAIN PROTEIN"/>
    <property type="match status" value="1"/>
</dbReference>
<dbReference type="PANTHER" id="PTHR37215">
    <property type="entry name" value="ACYL-COA-BINDING DOMAIN PROTEIN"/>
    <property type="match status" value="1"/>
</dbReference>
<keyword evidence="3" id="KW-1185">Reference proteome</keyword>
<keyword evidence="2" id="KW-0472">Membrane</keyword>
<dbReference type="GeneID" id="113697221"/>
<feature type="transmembrane region" description="Helical" evidence="2">
    <location>
        <begin position="20"/>
        <end position="39"/>
    </location>
</feature>
<dbReference type="RefSeq" id="XP_027072539.1">
    <property type="nucleotide sequence ID" value="XM_027216738.2"/>
</dbReference>